<protein>
    <submittedName>
        <fullName evidence="1">Alginate and motility regulator</fullName>
    </submittedName>
</protein>
<name>A0A8S5NMW2_9CAUD</name>
<sequence length="123" mass="13118">MAVSESRKKANQKWDAANLDRVSIAMPKGMKDTVKAAATVAGESMNQYIISATEQRINGSQQPTGAQQGEGAILITTTALKAAQEAAQRAGETIPAFVSRAVETQAQRDKVMQAMRPKEKAGE</sequence>
<reference evidence="1" key="1">
    <citation type="journal article" date="2021" name="Proc. Natl. Acad. Sci. U.S.A.">
        <title>A Catalog of Tens of Thousands of Viruses from Human Metagenomes Reveals Hidden Associations with Chronic Diseases.</title>
        <authorList>
            <person name="Tisza M.J."/>
            <person name="Buck C.B."/>
        </authorList>
    </citation>
    <scope>NUCLEOTIDE SEQUENCE</scope>
    <source>
        <strain evidence="1">CtkOm7</strain>
    </source>
</reference>
<dbReference type="Gene3D" id="1.10.1220.10">
    <property type="entry name" value="Met repressor-like"/>
    <property type="match status" value="1"/>
</dbReference>
<evidence type="ECO:0000313" key="1">
    <source>
        <dbReference type="EMBL" id="DAD95708.1"/>
    </source>
</evidence>
<dbReference type="InterPro" id="IPR010985">
    <property type="entry name" value="Ribbon_hlx_hlx"/>
</dbReference>
<dbReference type="InterPro" id="IPR013321">
    <property type="entry name" value="Arc_rbn_hlx_hlx"/>
</dbReference>
<dbReference type="GO" id="GO:0006355">
    <property type="term" value="P:regulation of DNA-templated transcription"/>
    <property type="evidence" value="ECO:0007669"/>
    <property type="project" value="InterPro"/>
</dbReference>
<accession>A0A8S5NMW2</accession>
<proteinExistence type="predicted"/>
<dbReference type="EMBL" id="BK015199">
    <property type="protein sequence ID" value="DAD95708.1"/>
    <property type="molecule type" value="Genomic_DNA"/>
</dbReference>
<dbReference type="SUPFAM" id="SSF47598">
    <property type="entry name" value="Ribbon-helix-helix"/>
    <property type="match status" value="1"/>
</dbReference>
<organism evidence="1">
    <name type="scientific">Myoviridae sp. ctkOm7</name>
    <dbReference type="NCBI Taxonomy" id="2826690"/>
    <lineage>
        <taxon>Viruses</taxon>
        <taxon>Duplodnaviria</taxon>
        <taxon>Heunggongvirae</taxon>
        <taxon>Uroviricota</taxon>
        <taxon>Caudoviricetes</taxon>
    </lineage>
</organism>